<sequence length="1855" mass="213188">MNAKKIFLVTFLLLAILTIGAVSASEGADELAAEDSNGEDLSLDDESSSEVISSGEDDIEIMIDTWNEYPLDDSENEFTHTIIIKNVPEGTNGNVSVSIGESDIFKSELKDFDDNNKWDENGYKSYGVNFTQLSSLKDFNSGCMINVKFVNEDNSISSFCILELKEDNKFQLSTAIFRCWNEEWERGPLYTDTTEEVITLNVGAPELNGFFYVECNGVKYRYEPRFYDGGAWHDWVLSSFDITNPGEYPVTATYAPSVNSEPEVIFRGKLNVKAFDEGSEYRVVADNLGQKLIFYGLNGRNCTVSIYARNHNDGAQGNLLNDDNYLIKNFTSIAGTNYRMDYEGDLGLEKGNNYEIAVKVTDYESGDEILVYRNNLQCYDPWGGSIPSEIEMGVNENFFNDENEDDWIVVVRIPEKKMVYYGILEVKLGESSTAVTIAAREMDFDSYTRSYQYSLYYKDWKDYFLDGLYDFRFISDNGTAEQSYILVEHRDGGTSIERVIQINIWNDDWQRGPLYTDSTESVVMINVRSPEIDGIFYVECNGVTYRYEPKFYDSEAWHDWILSSFDIENPDEYDVIVSYAASENSQTKEIFRGKLNVKAFDEGNEYRVVPDNYAQELIFYGLNGRNCNVSIYARNHNDEWQENWWNDDTYLKKSLINLTGKIYRLDYEGDLGLEKENNYEIAVKVTEGDENTEVFFYRNDVWCSDPWEGSIPSEIEMNVNENFFNDGNEDDWVIEVRIPEKKMVYNGRIEIKSGENVIFVKDIFARDMDFDNNARSYTYSLLYRDVKDHLAEGLFDFVFTTDNGTAKQSFISVEFDDGGTRIQRAFDVSVWSLDWNRGLLYDDYTGEVVTIYVHSELIDGTFNVKCHDVSYVFKPKFNENGEPRHGWLLSSFGITESGIYNLTVEYNGEVILNQDLQVFHFSNDEFRVTSDNVNHLISLYCPQDGENCNVSIYLKHNWEEEYQEILTQNLKMLGEWYNWTFDELEFIKDECDNIVKVIVSNNNNMLCYYEEGIWYRDYEEGDFFKPSDLTLVIAHDEFRDDNLEENVITGYIPETTFIVDGTFNISCDEVTIFSKDLSIRDMDFDDMNRYYRFEILYEELKDLNLNSGDILKVIFADKIDNSKNITKSIFYEHVVNEEDDDEFDRFTLVNIVRKANYMIDDVLIQIVDFPDDVDDEFEIVIDRWGDEVSIKFKISELTRNEKGIYTFNCTALGYDVLMDDMSDVDYGIFVRFYRNGENAEEFEGNPRVYRNPDMHEGEITKDAEWGSVIYFDDLDELRNYFNNEFTVTATNQSGIVETLTLNLNDMERFKHENEEEEEVYYITLDDLKITENGDYNISMKFTTKDGEDVQYSSTISLVDFEIDKRTHLDEITSAIFRILLEEEDSGTVAIYVNDTKVFNGTLEEIGYSDWNRMGGYNIPVNYLQITKTGSYKVRLEVNSTKGYRVVEHDIEFQVDGNDVKFIDLMYAYGEWNFLYQSHLTVPVPLDSEFVLYLNGKEAGRTKITTNEFGFELDDSFFDEFGYLKPGSYDANIKLVAGGTETDFASGSFNVLTKNGTVTVSVPTTATTTDDIYLSFSAPYPDVHDIWPVALVIYVDPVAGGDGFEWDDENMIEIRGEDLEGYLDGKTHKFNLAKLPAGTHKIYVSYAYDENYEQYMSHEFFSGFFTINIQKTATKLYGNTVTATYDVSKKLVITLKDAKGRILDDVKLQVKVGSITKTLTTNSKGQISLDVSNLKPGKYTATVKYTGDGTFMASSSTVKVVVNKAKPKFTTTKVKVKAKAKTKQIKITLKHNKKGVKGKQITLKINGKTYKAKTNKKGVATFKVKKLGKGKFTGKLKFKGDKYYKGISGKVKVTVK</sequence>
<dbReference type="EMBL" id="SUTK01000001">
    <property type="protein sequence ID" value="MBE6500834.1"/>
    <property type="molecule type" value="Genomic_DNA"/>
</dbReference>
<dbReference type="Gene3D" id="2.60.40.10">
    <property type="entry name" value="Immunoglobulins"/>
    <property type="match status" value="1"/>
</dbReference>
<feature type="region of interest" description="Disordered" evidence="1">
    <location>
        <begin position="30"/>
        <end position="49"/>
    </location>
</feature>
<feature type="compositionally biased region" description="Acidic residues" evidence="1">
    <location>
        <begin position="30"/>
        <end position="48"/>
    </location>
</feature>
<dbReference type="Proteomes" id="UP000783037">
    <property type="component" value="Unassembled WGS sequence"/>
</dbReference>
<name>A0A8T3VC40_9EURY</name>
<gene>
    <name evidence="2" type="ORF">E7Z79_00110</name>
</gene>
<evidence type="ECO:0000313" key="3">
    <source>
        <dbReference type="Proteomes" id="UP000783037"/>
    </source>
</evidence>
<dbReference type="RefSeq" id="WP_303737989.1">
    <property type="nucleotide sequence ID" value="NZ_SUTK01000001.1"/>
</dbReference>
<comment type="caution">
    <text evidence="2">The sequence shown here is derived from an EMBL/GenBank/DDBJ whole genome shotgun (WGS) entry which is preliminary data.</text>
</comment>
<reference evidence="2" key="1">
    <citation type="submission" date="2019-04" db="EMBL/GenBank/DDBJ databases">
        <title>Evolution of Biomass-Degrading Anaerobic Consortia Revealed by Metagenomics.</title>
        <authorList>
            <person name="Peng X."/>
        </authorList>
    </citation>
    <scope>NUCLEOTIDE SEQUENCE</scope>
    <source>
        <strain evidence="2">SIG18</strain>
    </source>
</reference>
<protein>
    <submittedName>
        <fullName evidence="2">Ig-like domain repeat protein</fullName>
    </submittedName>
</protein>
<proteinExistence type="predicted"/>
<organism evidence="2 3">
    <name type="scientific">Methanobrevibacter thaueri</name>
    <dbReference type="NCBI Taxonomy" id="190975"/>
    <lineage>
        <taxon>Archaea</taxon>
        <taxon>Methanobacteriati</taxon>
        <taxon>Methanobacteriota</taxon>
        <taxon>Methanomada group</taxon>
        <taxon>Methanobacteria</taxon>
        <taxon>Methanobacteriales</taxon>
        <taxon>Methanobacteriaceae</taxon>
        <taxon>Methanobrevibacter</taxon>
    </lineage>
</organism>
<evidence type="ECO:0000313" key="2">
    <source>
        <dbReference type="EMBL" id="MBE6500834.1"/>
    </source>
</evidence>
<dbReference type="InterPro" id="IPR013783">
    <property type="entry name" value="Ig-like_fold"/>
</dbReference>
<accession>A0A8T3VC40</accession>
<evidence type="ECO:0000256" key="1">
    <source>
        <dbReference type="SAM" id="MobiDB-lite"/>
    </source>
</evidence>